<evidence type="ECO:0008006" key="4">
    <source>
        <dbReference type="Google" id="ProtNLM"/>
    </source>
</evidence>
<proteinExistence type="predicted"/>
<sequence>MRFWRVLHLSCRVVRWWILVVRASGEDLLGHGSFLGDLHVAVKLADHLLKFFRGLQVLGDPGAWSLMMDGTPKVDADHVGSLERLLVGLLIPLE</sequence>
<organism evidence="2 3">
    <name type="scientific">Nepenthes gracilis</name>
    <name type="common">Slender pitcher plant</name>
    <dbReference type="NCBI Taxonomy" id="150966"/>
    <lineage>
        <taxon>Eukaryota</taxon>
        <taxon>Viridiplantae</taxon>
        <taxon>Streptophyta</taxon>
        <taxon>Embryophyta</taxon>
        <taxon>Tracheophyta</taxon>
        <taxon>Spermatophyta</taxon>
        <taxon>Magnoliopsida</taxon>
        <taxon>eudicotyledons</taxon>
        <taxon>Gunneridae</taxon>
        <taxon>Pentapetalae</taxon>
        <taxon>Caryophyllales</taxon>
        <taxon>Nepenthaceae</taxon>
        <taxon>Nepenthes</taxon>
    </lineage>
</organism>
<keyword evidence="1" id="KW-0732">Signal</keyword>
<gene>
    <name evidence="2" type="ORF">Nepgr_027182</name>
</gene>
<evidence type="ECO:0000313" key="3">
    <source>
        <dbReference type="Proteomes" id="UP001279734"/>
    </source>
</evidence>
<keyword evidence="3" id="KW-1185">Reference proteome</keyword>
<evidence type="ECO:0000313" key="2">
    <source>
        <dbReference type="EMBL" id="GMH25339.1"/>
    </source>
</evidence>
<protein>
    <recommendedName>
        <fullName evidence="4">Secreted protein</fullName>
    </recommendedName>
</protein>
<reference evidence="2" key="1">
    <citation type="submission" date="2023-05" db="EMBL/GenBank/DDBJ databases">
        <title>Nepenthes gracilis genome sequencing.</title>
        <authorList>
            <person name="Fukushima K."/>
        </authorList>
    </citation>
    <scope>NUCLEOTIDE SEQUENCE</scope>
    <source>
        <strain evidence="2">SING2019-196</strain>
    </source>
</reference>
<dbReference type="EMBL" id="BSYO01000029">
    <property type="protein sequence ID" value="GMH25339.1"/>
    <property type="molecule type" value="Genomic_DNA"/>
</dbReference>
<evidence type="ECO:0000256" key="1">
    <source>
        <dbReference type="SAM" id="SignalP"/>
    </source>
</evidence>
<comment type="caution">
    <text evidence="2">The sequence shown here is derived from an EMBL/GenBank/DDBJ whole genome shotgun (WGS) entry which is preliminary data.</text>
</comment>
<dbReference type="AlphaFoldDB" id="A0AAD3TAD3"/>
<dbReference type="Proteomes" id="UP001279734">
    <property type="component" value="Unassembled WGS sequence"/>
</dbReference>
<feature type="chain" id="PRO_5042076996" description="Secreted protein" evidence="1">
    <location>
        <begin position="24"/>
        <end position="94"/>
    </location>
</feature>
<name>A0AAD3TAD3_NEPGR</name>
<accession>A0AAD3TAD3</accession>
<feature type="signal peptide" evidence="1">
    <location>
        <begin position="1"/>
        <end position="23"/>
    </location>
</feature>